<dbReference type="Proteomes" id="UP001221413">
    <property type="component" value="Unassembled WGS sequence"/>
</dbReference>
<reference evidence="1" key="1">
    <citation type="submission" date="2023-01" db="EMBL/GenBank/DDBJ databases">
        <title>The chitinases involved in constricting ring structure development in the nematode-trapping fungus Drechslerella dactyloides.</title>
        <authorList>
            <person name="Wang R."/>
            <person name="Zhang L."/>
            <person name="Tang P."/>
            <person name="Li S."/>
            <person name="Liang L."/>
        </authorList>
    </citation>
    <scope>NUCLEOTIDE SEQUENCE</scope>
    <source>
        <strain evidence="1">YMF1.00031</strain>
    </source>
</reference>
<gene>
    <name evidence="1" type="ORF">Dda_7711</name>
</gene>
<evidence type="ECO:0000313" key="2">
    <source>
        <dbReference type="Proteomes" id="UP001221413"/>
    </source>
</evidence>
<dbReference type="EMBL" id="JAQGDS010000010">
    <property type="protein sequence ID" value="KAJ6257921.1"/>
    <property type="molecule type" value="Genomic_DNA"/>
</dbReference>
<evidence type="ECO:0000313" key="1">
    <source>
        <dbReference type="EMBL" id="KAJ6257921.1"/>
    </source>
</evidence>
<name>A0AAD6NFT7_DREDA</name>
<protein>
    <submittedName>
        <fullName evidence="1">Uncharacterized protein</fullName>
    </submittedName>
</protein>
<accession>A0AAD6NFT7</accession>
<sequence>MYREASCYRTENKQKKRESCDIPTPYLYRLTEDKFRFIIHNKILGGTSPPLVLSYAIFAAAFEIGSLVSSVSSSSRWIDAMGSSEIMEEAGAPPGSHDILLRAFEKKRLLVPMT</sequence>
<dbReference type="AlphaFoldDB" id="A0AAD6NFT7"/>
<proteinExistence type="predicted"/>
<organism evidence="1 2">
    <name type="scientific">Drechslerella dactyloides</name>
    <name type="common">Nematode-trapping fungus</name>
    <name type="synonym">Arthrobotrys dactyloides</name>
    <dbReference type="NCBI Taxonomy" id="74499"/>
    <lineage>
        <taxon>Eukaryota</taxon>
        <taxon>Fungi</taxon>
        <taxon>Dikarya</taxon>
        <taxon>Ascomycota</taxon>
        <taxon>Pezizomycotina</taxon>
        <taxon>Orbiliomycetes</taxon>
        <taxon>Orbiliales</taxon>
        <taxon>Orbiliaceae</taxon>
        <taxon>Drechslerella</taxon>
    </lineage>
</organism>
<comment type="caution">
    <text evidence="1">The sequence shown here is derived from an EMBL/GenBank/DDBJ whole genome shotgun (WGS) entry which is preliminary data.</text>
</comment>
<keyword evidence="2" id="KW-1185">Reference proteome</keyword>